<reference evidence="4 5" key="1">
    <citation type="submission" date="2018-05" db="EMBL/GenBank/DDBJ databases">
        <title>Genomic Encyclopedia of Archaeal and Bacterial Type Strains, Phase II (KMG-II): from individual species to whole genera.</title>
        <authorList>
            <person name="Goeker M."/>
        </authorList>
    </citation>
    <scope>NUCLEOTIDE SEQUENCE [LARGE SCALE GENOMIC DNA]</scope>
    <source>
        <strain evidence="4 5">DSM 45184</strain>
    </source>
</reference>
<feature type="transmembrane region" description="Helical" evidence="2">
    <location>
        <begin position="214"/>
        <end position="233"/>
    </location>
</feature>
<dbReference type="PANTHER" id="PTHR23028:SF53">
    <property type="entry name" value="ACYL_TRANSF_3 DOMAIN-CONTAINING PROTEIN"/>
    <property type="match status" value="1"/>
</dbReference>
<gene>
    <name evidence="4" type="ORF">BC793_14528</name>
</gene>
<feature type="transmembrane region" description="Helical" evidence="2">
    <location>
        <begin position="390"/>
        <end position="411"/>
    </location>
</feature>
<dbReference type="GO" id="GO:0016747">
    <property type="term" value="F:acyltransferase activity, transferring groups other than amino-acyl groups"/>
    <property type="evidence" value="ECO:0007669"/>
    <property type="project" value="InterPro"/>
</dbReference>
<dbReference type="PANTHER" id="PTHR23028">
    <property type="entry name" value="ACETYLTRANSFERASE"/>
    <property type="match status" value="1"/>
</dbReference>
<feature type="transmembrane region" description="Helical" evidence="2">
    <location>
        <begin position="264"/>
        <end position="281"/>
    </location>
</feature>
<dbReference type="InterPro" id="IPR002656">
    <property type="entry name" value="Acyl_transf_3_dom"/>
</dbReference>
<feature type="transmembrane region" description="Helical" evidence="2">
    <location>
        <begin position="327"/>
        <end position="344"/>
    </location>
</feature>
<dbReference type="GO" id="GO:0016020">
    <property type="term" value="C:membrane"/>
    <property type="evidence" value="ECO:0007669"/>
    <property type="project" value="TreeGrafter"/>
</dbReference>
<comment type="caution">
    <text evidence="4">The sequence shown here is derived from an EMBL/GenBank/DDBJ whole genome shotgun (WGS) entry which is preliminary data.</text>
</comment>
<keyword evidence="2" id="KW-1133">Transmembrane helix</keyword>
<keyword evidence="2" id="KW-0812">Transmembrane</keyword>
<dbReference type="GO" id="GO:0009103">
    <property type="term" value="P:lipopolysaccharide biosynthetic process"/>
    <property type="evidence" value="ECO:0007669"/>
    <property type="project" value="TreeGrafter"/>
</dbReference>
<sequence length="438" mass="47095">MSTEIRDRDAAVPTPAPSPAAQAVTPPAARLRWLDALRGIAVLAVVYEHFAAYLFPGVKQATVQWVHAGTFGVVLFFLVSGYIVPASIERRGSLRHFWIGRVFRLYPAFLITIAGAAVVAQIASRPGVPQDLFDKTTTTVLGHLTMLQDILGVANVQYQFWTLTYEMLFYLIVTVVFVFGVHRFSAEIALLLSAAAIALGSVLPVRSFAGDPLALRNLVLITGLVLLAGVTAVSSRRRAIVVAGAVLLGSGVLVLLGGNQAKGGWEGFVILAVMFTGTALYRAEQGQISRWRAAPAVIAVLAATVIGTYGYGDMWNMVGKFPADRSWTGGLLLAFAVFGLGMALRRQRVPGWLSWIGAISYSVYLLHYLVLALAGDLLRGSVEEPLPLKLALTAGYLAAVLGVSWLCYRLVELPFQSMGRKLSRRMDGQAPKPASTPA</sequence>
<feature type="transmembrane region" description="Helical" evidence="2">
    <location>
        <begin position="293"/>
        <end position="312"/>
    </location>
</feature>
<evidence type="ECO:0000313" key="4">
    <source>
        <dbReference type="EMBL" id="PWK29595.1"/>
    </source>
</evidence>
<evidence type="ECO:0000256" key="2">
    <source>
        <dbReference type="SAM" id="Phobius"/>
    </source>
</evidence>
<evidence type="ECO:0000256" key="1">
    <source>
        <dbReference type="SAM" id="MobiDB-lite"/>
    </source>
</evidence>
<feature type="compositionally biased region" description="Basic and acidic residues" evidence="1">
    <location>
        <begin position="1"/>
        <end position="10"/>
    </location>
</feature>
<keyword evidence="2" id="KW-0472">Membrane</keyword>
<feature type="domain" description="Acyltransferase 3" evidence="3">
    <location>
        <begin position="32"/>
        <end position="409"/>
    </location>
</feature>
<dbReference type="InterPro" id="IPR050879">
    <property type="entry name" value="Acyltransferase_3"/>
</dbReference>
<feature type="transmembrane region" description="Helical" evidence="2">
    <location>
        <begin position="40"/>
        <end position="58"/>
    </location>
</feature>
<accession>A0A316EG66</accession>
<keyword evidence="5" id="KW-1185">Reference proteome</keyword>
<organism evidence="4 5">
    <name type="scientific">Actinoplanes xinjiangensis</name>
    <dbReference type="NCBI Taxonomy" id="512350"/>
    <lineage>
        <taxon>Bacteria</taxon>
        <taxon>Bacillati</taxon>
        <taxon>Actinomycetota</taxon>
        <taxon>Actinomycetes</taxon>
        <taxon>Micromonosporales</taxon>
        <taxon>Micromonosporaceae</taxon>
        <taxon>Actinoplanes</taxon>
    </lineage>
</organism>
<dbReference type="Proteomes" id="UP000245697">
    <property type="component" value="Unassembled WGS sequence"/>
</dbReference>
<proteinExistence type="predicted"/>
<feature type="transmembrane region" description="Helical" evidence="2">
    <location>
        <begin position="351"/>
        <end position="370"/>
    </location>
</feature>
<dbReference type="AlphaFoldDB" id="A0A316EG66"/>
<dbReference type="OrthoDB" id="9807745at2"/>
<feature type="transmembrane region" description="Helical" evidence="2">
    <location>
        <begin position="64"/>
        <end position="84"/>
    </location>
</feature>
<feature type="transmembrane region" description="Helical" evidence="2">
    <location>
        <begin position="188"/>
        <end position="208"/>
    </location>
</feature>
<evidence type="ECO:0000259" key="3">
    <source>
        <dbReference type="Pfam" id="PF01757"/>
    </source>
</evidence>
<name>A0A316EG66_9ACTN</name>
<protein>
    <submittedName>
        <fullName evidence="4">Peptidoglycan/LPS O-acetylase OafA/YrhL</fullName>
    </submittedName>
</protein>
<feature type="transmembrane region" description="Helical" evidence="2">
    <location>
        <begin position="160"/>
        <end position="181"/>
    </location>
</feature>
<evidence type="ECO:0000313" key="5">
    <source>
        <dbReference type="Proteomes" id="UP000245697"/>
    </source>
</evidence>
<dbReference type="Pfam" id="PF01757">
    <property type="entry name" value="Acyl_transf_3"/>
    <property type="match status" value="1"/>
</dbReference>
<feature type="region of interest" description="Disordered" evidence="1">
    <location>
        <begin position="1"/>
        <end position="23"/>
    </location>
</feature>
<dbReference type="RefSeq" id="WP_109602967.1">
    <property type="nucleotide sequence ID" value="NZ_BONA01000108.1"/>
</dbReference>
<feature type="transmembrane region" description="Helical" evidence="2">
    <location>
        <begin position="105"/>
        <end position="123"/>
    </location>
</feature>
<feature type="transmembrane region" description="Helical" evidence="2">
    <location>
        <begin position="240"/>
        <end position="258"/>
    </location>
</feature>
<dbReference type="EMBL" id="QGGR01000045">
    <property type="protein sequence ID" value="PWK29595.1"/>
    <property type="molecule type" value="Genomic_DNA"/>
</dbReference>